<reference evidence="1" key="1">
    <citation type="journal article" date="2022" name="bioRxiv">
        <title>Sequencing and chromosome-scale assembly of the giantPleurodeles waltlgenome.</title>
        <authorList>
            <person name="Brown T."/>
            <person name="Elewa A."/>
            <person name="Iarovenko S."/>
            <person name="Subramanian E."/>
            <person name="Araus A.J."/>
            <person name="Petzold A."/>
            <person name="Susuki M."/>
            <person name="Suzuki K.-i.T."/>
            <person name="Hayashi T."/>
            <person name="Toyoda A."/>
            <person name="Oliveira C."/>
            <person name="Osipova E."/>
            <person name="Leigh N.D."/>
            <person name="Simon A."/>
            <person name="Yun M.H."/>
        </authorList>
    </citation>
    <scope>NUCLEOTIDE SEQUENCE</scope>
    <source>
        <strain evidence="1">20211129_DDA</strain>
        <tissue evidence="1">Liver</tissue>
    </source>
</reference>
<gene>
    <name evidence="1" type="ORF">NDU88_000573</name>
</gene>
<organism evidence="1 2">
    <name type="scientific">Pleurodeles waltl</name>
    <name type="common">Iberian ribbed newt</name>
    <dbReference type="NCBI Taxonomy" id="8319"/>
    <lineage>
        <taxon>Eukaryota</taxon>
        <taxon>Metazoa</taxon>
        <taxon>Chordata</taxon>
        <taxon>Craniata</taxon>
        <taxon>Vertebrata</taxon>
        <taxon>Euteleostomi</taxon>
        <taxon>Amphibia</taxon>
        <taxon>Batrachia</taxon>
        <taxon>Caudata</taxon>
        <taxon>Salamandroidea</taxon>
        <taxon>Salamandridae</taxon>
        <taxon>Pleurodelinae</taxon>
        <taxon>Pleurodeles</taxon>
    </lineage>
</organism>
<evidence type="ECO:0000313" key="1">
    <source>
        <dbReference type="EMBL" id="KAJ1168655.1"/>
    </source>
</evidence>
<name>A0AAV7SWS9_PLEWA</name>
<keyword evidence="2" id="KW-1185">Reference proteome</keyword>
<evidence type="ECO:0000313" key="2">
    <source>
        <dbReference type="Proteomes" id="UP001066276"/>
    </source>
</evidence>
<protein>
    <submittedName>
        <fullName evidence="1">Uncharacterized protein</fullName>
    </submittedName>
</protein>
<sequence>MQREARVMVESVTCAATPSVASDQQDSPVNTRMIQRKYEVLRHAVTLAVVQAEVHGAAPTLEQLGEALKDMAKVKCPGPDSLPVEYYQMNSTGMLPALVEVILEAKEAEELLLHMRKPL</sequence>
<dbReference type="EMBL" id="JANPWB010000007">
    <property type="protein sequence ID" value="KAJ1168655.1"/>
    <property type="molecule type" value="Genomic_DNA"/>
</dbReference>
<proteinExistence type="predicted"/>
<dbReference type="AlphaFoldDB" id="A0AAV7SWS9"/>
<accession>A0AAV7SWS9</accession>
<comment type="caution">
    <text evidence="1">The sequence shown here is derived from an EMBL/GenBank/DDBJ whole genome shotgun (WGS) entry which is preliminary data.</text>
</comment>
<dbReference type="Proteomes" id="UP001066276">
    <property type="component" value="Chromosome 4_1"/>
</dbReference>